<name>A0A0C3S149_PHLG1</name>
<keyword evidence="2" id="KW-0677">Repeat</keyword>
<dbReference type="GO" id="GO:0006368">
    <property type="term" value="P:transcription elongation by RNA polymerase II"/>
    <property type="evidence" value="ECO:0007669"/>
    <property type="project" value="TreeGrafter"/>
</dbReference>
<evidence type="ECO:0008006" key="14">
    <source>
        <dbReference type="Google" id="ProtNLM"/>
    </source>
</evidence>
<evidence type="ECO:0000256" key="1">
    <source>
        <dbReference type="ARBA" id="ARBA00004123"/>
    </source>
</evidence>
<evidence type="ECO:0000256" key="5">
    <source>
        <dbReference type="ARBA" id="ARBA00023117"/>
    </source>
</evidence>
<evidence type="ECO:0000256" key="9">
    <source>
        <dbReference type="SAM" id="MobiDB-lite"/>
    </source>
</evidence>
<dbReference type="InterPro" id="IPR001487">
    <property type="entry name" value="Bromodomain"/>
</dbReference>
<organism evidence="12 13">
    <name type="scientific">Phlebiopsis gigantea (strain 11061_1 CR5-6)</name>
    <name type="common">White-rot fungus</name>
    <name type="synonym">Peniophora gigantea</name>
    <dbReference type="NCBI Taxonomy" id="745531"/>
    <lineage>
        <taxon>Eukaryota</taxon>
        <taxon>Fungi</taxon>
        <taxon>Dikarya</taxon>
        <taxon>Basidiomycota</taxon>
        <taxon>Agaricomycotina</taxon>
        <taxon>Agaricomycetes</taxon>
        <taxon>Polyporales</taxon>
        <taxon>Phanerochaetaceae</taxon>
        <taxon>Phlebiopsis</taxon>
    </lineage>
</organism>
<evidence type="ECO:0000256" key="8">
    <source>
        <dbReference type="PROSITE-ProRule" id="PRU00035"/>
    </source>
</evidence>
<feature type="domain" description="Bromo" evidence="10">
    <location>
        <begin position="29"/>
        <end position="99"/>
    </location>
</feature>
<evidence type="ECO:0000256" key="3">
    <source>
        <dbReference type="ARBA" id="ARBA00022853"/>
    </source>
</evidence>
<dbReference type="GO" id="GO:0016586">
    <property type="term" value="C:RSC-type complex"/>
    <property type="evidence" value="ECO:0007669"/>
    <property type="project" value="InterPro"/>
</dbReference>
<dbReference type="AlphaFoldDB" id="A0A0C3S149"/>
<proteinExistence type="predicted"/>
<evidence type="ECO:0000256" key="7">
    <source>
        <dbReference type="ARBA" id="ARBA00023242"/>
    </source>
</evidence>
<dbReference type="SMART" id="SM00297">
    <property type="entry name" value="BROMO"/>
    <property type="match status" value="1"/>
</dbReference>
<keyword evidence="4" id="KW-0805">Transcription regulation</keyword>
<keyword evidence="7" id="KW-0539">Nucleus</keyword>
<dbReference type="Gene3D" id="2.30.30.490">
    <property type="match status" value="1"/>
</dbReference>
<evidence type="ECO:0000256" key="2">
    <source>
        <dbReference type="ARBA" id="ARBA00022737"/>
    </source>
</evidence>
<dbReference type="Gene3D" id="1.20.920.10">
    <property type="entry name" value="Bromodomain-like"/>
    <property type="match status" value="1"/>
</dbReference>
<evidence type="ECO:0000256" key="4">
    <source>
        <dbReference type="ARBA" id="ARBA00023015"/>
    </source>
</evidence>
<comment type="subcellular location">
    <subcellularLocation>
        <location evidence="1">Nucleus</location>
    </subcellularLocation>
</comment>
<protein>
    <recommendedName>
        <fullName evidence="14">BAH domain-containing protein</fullName>
    </recommendedName>
</protein>
<dbReference type="Pfam" id="PF00439">
    <property type="entry name" value="Bromodomain"/>
    <property type="match status" value="1"/>
</dbReference>
<gene>
    <name evidence="12" type="ORF">PHLGIDRAFT_274830</name>
</gene>
<dbReference type="SUPFAM" id="SSF47370">
    <property type="entry name" value="Bromodomain"/>
    <property type="match status" value="1"/>
</dbReference>
<feature type="region of interest" description="Disordered" evidence="9">
    <location>
        <begin position="141"/>
        <end position="226"/>
    </location>
</feature>
<dbReference type="GO" id="GO:0006338">
    <property type="term" value="P:chromatin remodeling"/>
    <property type="evidence" value="ECO:0007669"/>
    <property type="project" value="InterPro"/>
</dbReference>
<dbReference type="InterPro" id="IPR001025">
    <property type="entry name" value="BAH_dom"/>
</dbReference>
<dbReference type="PANTHER" id="PTHR16062">
    <property type="entry name" value="SWI/SNF-RELATED"/>
    <property type="match status" value="1"/>
</dbReference>
<dbReference type="InterPro" id="IPR043151">
    <property type="entry name" value="BAH_sf"/>
</dbReference>
<feature type="compositionally biased region" description="Low complexity" evidence="9">
    <location>
        <begin position="141"/>
        <end position="154"/>
    </location>
</feature>
<evidence type="ECO:0000256" key="6">
    <source>
        <dbReference type="ARBA" id="ARBA00023163"/>
    </source>
</evidence>
<sequence length="765" mass="85008">MALSNEQKTEIEGVLQKILDMTVPVHKKRPRRLAEMFLVLVDKKDWAEYYQLIPNPRCLNGVKEQLSKNAYKDPLQVYEDINLVFLNAMFYNEETSQISRDAGTLKRVLDDEWHKRPLPLPPVTLPKTSAQVAHNVPLPTHAVASSSSTPAAAPSQPPEVAPQPAPVPTATPTPPAPPRMSPVPMTLAPATPVAATASVPRSPERPITPEMDVEGGGSPEPETSAQDMALDGESDAIVQQLEKGLPRWQGFDDVGWSQGIPEEHFLSIVEAISKHTDSQGNRPASSLEAVPEDVNEEKKYQSSASFDKDMSCLFLKARRWYELGSEAYGNILLLQRLYQALVSTEPPSGPPYASKTNFAGLPAAPGTARPLHSTGPEGVPGVTSYRVPTRDRQFIDEIQYKGWTVKLADWVHLSNCDDPSRPIIGQVFRCWTSDEPSKKGRPSLTVCWYFRPEQTFHPATRQFWENEVFKAGHFADHPIEDLVEKVAVQFTARHIRGRPRPPYWYPGWPLYVCDSRYNDRERIFVKIKNWNSCVPEEVRKSATFMPIYPFERPVFPRRFSSPFMSGKPIKAPGGIGDALERQEGEKLEGGGTGRKRARRANTGLTGRSELTDRVGQSKGVYVGPPVQDAVLATPAYQYQMQQGQYGRASAPPQRPAVDRSIGTAAGATVLGHNALTERLPSETAKLFDRDPETNEVLWFAAPPIDVAHPPGPQYSLEYLNFLARKRKKTEHSANSMDVDAPPKKAAEVRPTVTEQIKSVLSMLEL</sequence>
<evidence type="ECO:0000259" key="11">
    <source>
        <dbReference type="PROSITE" id="PS51038"/>
    </source>
</evidence>
<dbReference type="STRING" id="745531.A0A0C3S149"/>
<dbReference type="Pfam" id="PF01426">
    <property type="entry name" value="BAH"/>
    <property type="match status" value="1"/>
</dbReference>
<dbReference type="CDD" id="cd04369">
    <property type="entry name" value="Bromodomain"/>
    <property type="match status" value="1"/>
</dbReference>
<dbReference type="PANTHER" id="PTHR16062:SF21">
    <property type="entry name" value="CHROMATIN STRUCTURE-REMODELING COMPLEX SUBUNIT RSC1-RELATED"/>
    <property type="match status" value="1"/>
</dbReference>
<dbReference type="InterPro" id="IPR036427">
    <property type="entry name" value="Bromodomain-like_sf"/>
</dbReference>
<reference evidence="12 13" key="1">
    <citation type="journal article" date="2014" name="PLoS Genet.">
        <title>Analysis of the Phlebiopsis gigantea genome, transcriptome and secretome provides insight into its pioneer colonization strategies of wood.</title>
        <authorList>
            <person name="Hori C."/>
            <person name="Ishida T."/>
            <person name="Igarashi K."/>
            <person name="Samejima M."/>
            <person name="Suzuki H."/>
            <person name="Master E."/>
            <person name="Ferreira P."/>
            <person name="Ruiz-Duenas F.J."/>
            <person name="Held B."/>
            <person name="Canessa P."/>
            <person name="Larrondo L.F."/>
            <person name="Schmoll M."/>
            <person name="Druzhinina I.S."/>
            <person name="Kubicek C.P."/>
            <person name="Gaskell J.A."/>
            <person name="Kersten P."/>
            <person name="St John F."/>
            <person name="Glasner J."/>
            <person name="Sabat G."/>
            <person name="Splinter BonDurant S."/>
            <person name="Syed K."/>
            <person name="Yadav J."/>
            <person name="Mgbeahuruike A.C."/>
            <person name="Kovalchuk A."/>
            <person name="Asiegbu F.O."/>
            <person name="Lackner G."/>
            <person name="Hoffmeister D."/>
            <person name="Rencoret J."/>
            <person name="Gutierrez A."/>
            <person name="Sun H."/>
            <person name="Lindquist E."/>
            <person name="Barry K."/>
            <person name="Riley R."/>
            <person name="Grigoriev I.V."/>
            <person name="Henrissat B."/>
            <person name="Kues U."/>
            <person name="Berka R.M."/>
            <person name="Martinez A.T."/>
            <person name="Covert S.F."/>
            <person name="Blanchette R.A."/>
            <person name="Cullen D."/>
        </authorList>
    </citation>
    <scope>NUCLEOTIDE SEQUENCE [LARGE SCALE GENOMIC DNA]</scope>
    <source>
        <strain evidence="12 13">11061_1 CR5-6</strain>
    </source>
</reference>
<keyword evidence="5 8" id="KW-0103">Bromodomain</keyword>
<dbReference type="PROSITE" id="PS50014">
    <property type="entry name" value="BROMODOMAIN_2"/>
    <property type="match status" value="1"/>
</dbReference>
<dbReference type="HOGENOM" id="CLU_007728_1_0_1"/>
<feature type="compositionally biased region" description="Low complexity" evidence="9">
    <location>
        <begin position="182"/>
        <end position="200"/>
    </location>
</feature>
<dbReference type="OrthoDB" id="1742084at2759"/>
<dbReference type="GO" id="GO:0003682">
    <property type="term" value="F:chromatin binding"/>
    <property type="evidence" value="ECO:0007669"/>
    <property type="project" value="InterPro"/>
</dbReference>
<dbReference type="InterPro" id="IPR037382">
    <property type="entry name" value="Rsc/polybromo"/>
</dbReference>
<evidence type="ECO:0000313" key="13">
    <source>
        <dbReference type="Proteomes" id="UP000053257"/>
    </source>
</evidence>
<dbReference type="CDD" id="cd04717">
    <property type="entry name" value="BAH_polybromo"/>
    <property type="match status" value="1"/>
</dbReference>
<keyword evidence="13" id="KW-1185">Reference proteome</keyword>
<feature type="domain" description="BAH" evidence="11">
    <location>
        <begin position="403"/>
        <end position="528"/>
    </location>
</feature>
<feature type="region of interest" description="Disordered" evidence="9">
    <location>
        <begin position="570"/>
        <end position="598"/>
    </location>
</feature>
<dbReference type="Proteomes" id="UP000053257">
    <property type="component" value="Unassembled WGS sequence"/>
</dbReference>
<feature type="region of interest" description="Disordered" evidence="9">
    <location>
        <begin position="276"/>
        <end position="302"/>
    </location>
</feature>
<dbReference type="EMBL" id="KN840647">
    <property type="protein sequence ID" value="KIP02882.1"/>
    <property type="molecule type" value="Genomic_DNA"/>
</dbReference>
<dbReference type="PRINTS" id="PR00503">
    <property type="entry name" value="BROMODOMAIN"/>
</dbReference>
<keyword evidence="6" id="KW-0804">Transcription</keyword>
<keyword evidence="3" id="KW-0156">Chromatin regulator</keyword>
<feature type="compositionally biased region" description="Pro residues" evidence="9">
    <location>
        <begin position="155"/>
        <end position="181"/>
    </location>
</feature>
<evidence type="ECO:0000313" key="12">
    <source>
        <dbReference type="EMBL" id="KIP02882.1"/>
    </source>
</evidence>
<dbReference type="PROSITE" id="PS51038">
    <property type="entry name" value="BAH"/>
    <property type="match status" value="1"/>
</dbReference>
<evidence type="ECO:0000259" key="10">
    <source>
        <dbReference type="PROSITE" id="PS50014"/>
    </source>
</evidence>
<feature type="compositionally biased region" description="Basic and acidic residues" evidence="9">
    <location>
        <begin position="578"/>
        <end position="588"/>
    </location>
</feature>
<accession>A0A0C3S149</accession>
<dbReference type="SMART" id="SM00439">
    <property type="entry name" value="BAH"/>
    <property type="match status" value="1"/>
</dbReference>